<dbReference type="Proteomes" id="UP000199672">
    <property type="component" value="Unassembled WGS sequence"/>
</dbReference>
<dbReference type="AlphaFoldDB" id="A0A1I1WI87"/>
<proteinExistence type="predicted"/>
<reference evidence="2" key="1">
    <citation type="submission" date="2016-10" db="EMBL/GenBank/DDBJ databases">
        <authorList>
            <person name="Varghese N."/>
            <person name="Submissions S."/>
        </authorList>
    </citation>
    <scope>NUCLEOTIDE SEQUENCE [LARGE SCALE GENOMIC DNA]</scope>
    <source>
        <strain evidence="2">CGMCC 1.10370</strain>
    </source>
</reference>
<dbReference type="OrthoDB" id="1257166at2"/>
<sequence length="171" mass="19550">MSYKKTIIVQSRRDVDMGIIDDQLQNSGYLSNFNLKSINKIISDINDVINGLKEEIYWGQNEIMIITDKDFSTCTYENGEQSPDLPTSTILNLMSEIKIFKEHFQNPVNLKNIIDQAFTIIKSNPNAHKRWATSDTVFSIVISEVSITLVLSPTDLELPNNEYLNQLNTNF</sequence>
<gene>
    <name evidence="1" type="ORF">SAMN05216297_11547</name>
</gene>
<dbReference type="EMBL" id="FOMH01000015">
    <property type="protein sequence ID" value="SFD94098.1"/>
    <property type="molecule type" value="Genomic_DNA"/>
</dbReference>
<accession>A0A1I1WI87</accession>
<evidence type="ECO:0000313" key="1">
    <source>
        <dbReference type="EMBL" id="SFD94098.1"/>
    </source>
</evidence>
<protein>
    <submittedName>
        <fullName evidence="1">Uncharacterized protein</fullName>
    </submittedName>
</protein>
<dbReference type="RefSeq" id="WP_091498029.1">
    <property type="nucleotide sequence ID" value="NZ_FOMH01000015.1"/>
</dbReference>
<keyword evidence="2" id="KW-1185">Reference proteome</keyword>
<name>A0A1I1WI87_9FLAO</name>
<organism evidence="1 2">
    <name type="scientific">Flavobacterium phragmitis</name>
    <dbReference type="NCBI Taxonomy" id="739143"/>
    <lineage>
        <taxon>Bacteria</taxon>
        <taxon>Pseudomonadati</taxon>
        <taxon>Bacteroidota</taxon>
        <taxon>Flavobacteriia</taxon>
        <taxon>Flavobacteriales</taxon>
        <taxon>Flavobacteriaceae</taxon>
        <taxon>Flavobacterium</taxon>
    </lineage>
</organism>
<evidence type="ECO:0000313" key="2">
    <source>
        <dbReference type="Proteomes" id="UP000199672"/>
    </source>
</evidence>